<keyword evidence="2" id="KW-0472">Membrane</keyword>
<evidence type="ECO:0000256" key="2">
    <source>
        <dbReference type="SAM" id="Phobius"/>
    </source>
</evidence>
<dbReference type="Proteomes" id="UP000012073">
    <property type="component" value="Unassembled WGS sequence"/>
</dbReference>
<keyword evidence="2" id="KW-1133">Transmembrane helix</keyword>
<dbReference type="AlphaFoldDB" id="R7QH85"/>
<feature type="region of interest" description="Disordered" evidence="1">
    <location>
        <begin position="73"/>
        <end position="115"/>
    </location>
</feature>
<feature type="transmembrane region" description="Helical" evidence="2">
    <location>
        <begin position="34"/>
        <end position="55"/>
    </location>
</feature>
<dbReference type="KEGG" id="ccp:CHC_T00005332001"/>
<protein>
    <submittedName>
        <fullName evidence="3">Uncharacterized protein</fullName>
    </submittedName>
</protein>
<gene>
    <name evidence="3" type="ORF">CHC_T00005332001</name>
</gene>
<proteinExistence type="predicted"/>
<keyword evidence="2" id="KW-0812">Transmembrane</keyword>
<dbReference type="GeneID" id="17324644"/>
<name>R7QH85_CHOCR</name>
<feature type="region of interest" description="Disordered" evidence="1">
    <location>
        <begin position="1"/>
        <end position="24"/>
    </location>
</feature>
<dbReference type="OrthoDB" id="12136at2759"/>
<dbReference type="Gramene" id="CDF37108">
    <property type="protein sequence ID" value="CDF37108"/>
    <property type="gene ID" value="CHC_T00005332001"/>
</dbReference>
<evidence type="ECO:0000313" key="3">
    <source>
        <dbReference type="EMBL" id="CDF37108.1"/>
    </source>
</evidence>
<reference evidence="4" key="1">
    <citation type="journal article" date="2013" name="Proc. Natl. Acad. Sci. U.S.A.">
        <title>Genome structure and metabolic features in the red seaweed Chondrus crispus shed light on evolution of the Archaeplastida.</title>
        <authorList>
            <person name="Collen J."/>
            <person name="Porcel B."/>
            <person name="Carre W."/>
            <person name="Ball S.G."/>
            <person name="Chaparro C."/>
            <person name="Tonon T."/>
            <person name="Barbeyron T."/>
            <person name="Michel G."/>
            <person name="Noel B."/>
            <person name="Valentin K."/>
            <person name="Elias M."/>
            <person name="Artiguenave F."/>
            <person name="Arun A."/>
            <person name="Aury J.M."/>
            <person name="Barbosa-Neto J.F."/>
            <person name="Bothwell J.H."/>
            <person name="Bouget F.Y."/>
            <person name="Brillet L."/>
            <person name="Cabello-Hurtado F."/>
            <person name="Capella-Gutierrez S."/>
            <person name="Charrier B."/>
            <person name="Cladiere L."/>
            <person name="Cock J.M."/>
            <person name="Coelho S.M."/>
            <person name="Colleoni C."/>
            <person name="Czjzek M."/>
            <person name="Da Silva C."/>
            <person name="Delage L."/>
            <person name="Denoeud F."/>
            <person name="Deschamps P."/>
            <person name="Dittami S.M."/>
            <person name="Gabaldon T."/>
            <person name="Gachon C.M."/>
            <person name="Groisillier A."/>
            <person name="Herve C."/>
            <person name="Jabbari K."/>
            <person name="Katinka M."/>
            <person name="Kloareg B."/>
            <person name="Kowalczyk N."/>
            <person name="Labadie K."/>
            <person name="Leblanc C."/>
            <person name="Lopez P.J."/>
            <person name="McLachlan D.H."/>
            <person name="Meslet-Cladiere L."/>
            <person name="Moustafa A."/>
            <person name="Nehr Z."/>
            <person name="Nyvall Collen P."/>
            <person name="Panaud O."/>
            <person name="Partensky F."/>
            <person name="Poulain J."/>
            <person name="Rensing S.A."/>
            <person name="Rousvoal S."/>
            <person name="Samson G."/>
            <person name="Symeonidi A."/>
            <person name="Weissenbach J."/>
            <person name="Zambounis A."/>
            <person name="Wincker P."/>
            <person name="Boyen C."/>
        </authorList>
    </citation>
    <scope>NUCLEOTIDE SEQUENCE [LARGE SCALE GENOMIC DNA]</scope>
    <source>
        <strain evidence="4">cv. Stackhouse</strain>
    </source>
</reference>
<dbReference type="RefSeq" id="XP_005716927.1">
    <property type="nucleotide sequence ID" value="XM_005716870.1"/>
</dbReference>
<sequence length="551" mass="62900">MKVSPPNSPSDAKRHLHSHPSVHRPRFAHPVSRVIIPVPLLALLVAIILAFVAFLHARNAPFPSISGPWLYSPKHKHPTGPPSENHQEPKHQQHSTSETKHITPNASSASHPSLPLPDPATRLLLFTDMWERMVNMQNALAALLLHSIERNFTIVEPFIYESHAINEFALPELFQQQGLSPQPASVYFDLSPFFKEHRLITHDTLRQRVRVTNESQDTFVVQAAVWVPWDEEEHVHRGRSFYWCDDIFDQLQWKWEKSRYGRAIVPAFQVQRLLCLNPFHTTRKGSIKKQASVSLFEDLFAFVKAGTRPLKRECKECISIMFINYRKHLFSGIEPTPNRQKLIKNKYPSILTGKKQQELAKRVARESLGGKKYVGVQFRTGKASALLRRHAVFTNSNEAVERFEGWLTTCTESLVKEAKTQAAEMGENVGFFLASDMLNSGWKGGDIGSPEIEAMLNTSVSYFKRELPDLARFEPDKYDVKQDVMGISAVVDAGVMYFSDAFVYALPSSFGVWVDDQRGRHNRPKAKVVDCMIPEFDEAEQWAKERRLRGR</sequence>
<accession>R7QH85</accession>
<dbReference type="OMA" id="YESHAIN"/>
<evidence type="ECO:0000313" key="4">
    <source>
        <dbReference type="Proteomes" id="UP000012073"/>
    </source>
</evidence>
<feature type="compositionally biased region" description="Basic and acidic residues" evidence="1">
    <location>
        <begin position="85"/>
        <end position="101"/>
    </location>
</feature>
<evidence type="ECO:0000256" key="1">
    <source>
        <dbReference type="SAM" id="MobiDB-lite"/>
    </source>
</evidence>
<keyword evidence="4" id="KW-1185">Reference proteome</keyword>
<dbReference type="EMBL" id="HG001816">
    <property type="protein sequence ID" value="CDF37108.1"/>
    <property type="molecule type" value="Genomic_DNA"/>
</dbReference>
<feature type="compositionally biased region" description="Basic residues" evidence="1">
    <location>
        <begin position="14"/>
        <end position="24"/>
    </location>
</feature>
<organism evidence="3 4">
    <name type="scientific">Chondrus crispus</name>
    <name type="common">Carrageen Irish moss</name>
    <name type="synonym">Polymorpha crispa</name>
    <dbReference type="NCBI Taxonomy" id="2769"/>
    <lineage>
        <taxon>Eukaryota</taxon>
        <taxon>Rhodophyta</taxon>
        <taxon>Florideophyceae</taxon>
        <taxon>Rhodymeniophycidae</taxon>
        <taxon>Gigartinales</taxon>
        <taxon>Gigartinaceae</taxon>
        <taxon>Chondrus</taxon>
    </lineage>
</organism>